<accession>A0ABS9VS04</accession>
<protein>
    <recommendedName>
        <fullName evidence="4">Helix-turn-helix domain-containing protein</fullName>
    </recommendedName>
</protein>
<evidence type="ECO:0000256" key="1">
    <source>
        <dbReference type="SAM" id="MobiDB-lite"/>
    </source>
</evidence>
<organism evidence="2 3">
    <name type="scientific">Sphingomonas telluris</name>
    <dbReference type="NCBI Taxonomy" id="2907998"/>
    <lineage>
        <taxon>Bacteria</taxon>
        <taxon>Pseudomonadati</taxon>
        <taxon>Pseudomonadota</taxon>
        <taxon>Alphaproteobacteria</taxon>
        <taxon>Sphingomonadales</taxon>
        <taxon>Sphingomonadaceae</taxon>
        <taxon>Sphingomonas</taxon>
    </lineage>
</organism>
<gene>
    <name evidence="2" type="ORF">LZ016_15370</name>
</gene>
<dbReference type="Proteomes" id="UP001203058">
    <property type="component" value="Unassembled WGS sequence"/>
</dbReference>
<dbReference type="Gene3D" id="1.10.10.10">
    <property type="entry name" value="Winged helix-like DNA-binding domain superfamily/Winged helix DNA-binding domain"/>
    <property type="match status" value="1"/>
</dbReference>
<dbReference type="InterPro" id="IPR036390">
    <property type="entry name" value="WH_DNA-bd_sf"/>
</dbReference>
<dbReference type="RefSeq" id="WP_241448349.1">
    <property type="nucleotide sequence ID" value="NZ_JAKZHW010000002.1"/>
</dbReference>
<proteinExistence type="predicted"/>
<feature type="region of interest" description="Disordered" evidence="1">
    <location>
        <begin position="115"/>
        <end position="147"/>
    </location>
</feature>
<evidence type="ECO:0000313" key="2">
    <source>
        <dbReference type="EMBL" id="MCH8617477.1"/>
    </source>
</evidence>
<feature type="compositionally biased region" description="Basic and acidic residues" evidence="1">
    <location>
        <begin position="115"/>
        <end position="128"/>
    </location>
</feature>
<sequence>MYDPKGRSAKKDDHHVRVYRWLQDSEAWAHASGNEIKALLYIAKFDFGDNNGRINMSERRLAEGIRVDRKTARKALRGLQEKGFLECTSPGSFRAKRSPAAEWRLTWKSWPDRSRAATHEYRRWRSPEKTSGGETPRQRGKYSPSAF</sequence>
<keyword evidence="3" id="KW-1185">Reference proteome</keyword>
<dbReference type="EMBL" id="JAKZHW010000002">
    <property type="protein sequence ID" value="MCH8617477.1"/>
    <property type="molecule type" value="Genomic_DNA"/>
</dbReference>
<dbReference type="SUPFAM" id="SSF46785">
    <property type="entry name" value="Winged helix' DNA-binding domain"/>
    <property type="match status" value="1"/>
</dbReference>
<reference evidence="2 3" key="1">
    <citation type="submission" date="2022-03" db="EMBL/GenBank/DDBJ databases">
        <authorList>
            <person name="Jo J.-H."/>
            <person name="Im W.-T."/>
        </authorList>
    </citation>
    <scope>NUCLEOTIDE SEQUENCE [LARGE SCALE GENOMIC DNA]</scope>
    <source>
        <strain evidence="2 3">SM33</strain>
    </source>
</reference>
<name>A0ABS9VS04_9SPHN</name>
<evidence type="ECO:0000313" key="3">
    <source>
        <dbReference type="Proteomes" id="UP001203058"/>
    </source>
</evidence>
<dbReference type="InterPro" id="IPR036388">
    <property type="entry name" value="WH-like_DNA-bd_sf"/>
</dbReference>
<comment type="caution">
    <text evidence="2">The sequence shown here is derived from an EMBL/GenBank/DDBJ whole genome shotgun (WGS) entry which is preliminary data.</text>
</comment>
<evidence type="ECO:0008006" key="4">
    <source>
        <dbReference type="Google" id="ProtNLM"/>
    </source>
</evidence>